<dbReference type="Pfam" id="PF00620">
    <property type="entry name" value="RhoGAP"/>
    <property type="match status" value="1"/>
</dbReference>
<feature type="domain" description="Rho-GAP" evidence="1">
    <location>
        <begin position="10"/>
        <end position="187"/>
    </location>
</feature>
<dbReference type="CDD" id="cd00159">
    <property type="entry name" value="RhoGAP"/>
    <property type="match status" value="1"/>
</dbReference>
<dbReference type="InterPro" id="IPR008936">
    <property type="entry name" value="Rho_GTPase_activation_prot"/>
</dbReference>
<dbReference type="Proteomes" id="UP000001542">
    <property type="component" value="Unassembled WGS sequence"/>
</dbReference>
<dbReference type="AlphaFoldDB" id="A2F5Z8"/>
<dbReference type="VEuPathDB" id="TrichDB:TVAGG3_1053960"/>
<dbReference type="PANTHER" id="PTHR45808:SF2">
    <property type="entry name" value="RHO GTPASE-ACTIVATING PROTEIN 68F"/>
    <property type="match status" value="1"/>
</dbReference>
<gene>
    <name evidence="2" type="ORF">TVAG_417470</name>
</gene>
<sequence>MKYHRTTIKVDLSFLPTTKDSVPVFLEPILQFIEDNITEVGIFRLNGSRAQALLINETISQHVPTIPPESTVYDVASFLKLWLMELPTPLLPPSIVSTYYGPDITRATIDVLSHISLTARLCIARIFHLLQHVIECSDKNQMTFANLSPCFVYAFTQKFNGYPGDFQFQPFFANVCAHLNEDGTDFNLGLNKSIPSVPTARRMTKTCLTSMQRRNVGYIDKKDILEAVPKDEKVNNLF</sequence>
<dbReference type="SUPFAM" id="SSF48350">
    <property type="entry name" value="GTPase activation domain, GAP"/>
    <property type="match status" value="1"/>
</dbReference>
<evidence type="ECO:0000259" key="1">
    <source>
        <dbReference type="PROSITE" id="PS50238"/>
    </source>
</evidence>
<dbReference type="RefSeq" id="XP_001312609.1">
    <property type="nucleotide sequence ID" value="XM_001312608.1"/>
</dbReference>
<dbReference type="OrthoDB" id="10033734at2759"/>
<keyword evidence="3" id="KW-1185">Reference proteome</keyword>
<dbReference type="SMART" id="SM00324">
    <property type="entry name" value="RhoGAP"/>
    <property type="match status" value="1"/>
</dbReference>
<dbReference type="SMR" id="A2F5Z8"/>
<organism evidence="2 3">
    <name type="scientific">Trichomonas vaginalis (strain ATCC PRA-98 / G3)</name>
    <dbReference type="NCBI Taxonomy" id="412133"/>
    <lineage>
        <taxon>Eukaryota</taxon>
        <taxon>Metamonada</taxon>
        <taxon>Parabasalia</taxon>
        <taxon>Trichomonadida</taxon>
        <taxon>Trichomonadidae</taxon>
        <taxon>Trichomonas</taxon>
    </lineage>
</organism>
<proteinExistence type="predicted"/>
<evidence type="ECO:0000313" key="2">
    <source>
        <dbReference type="EMBL" id="EAX99679.1"/>
    </source>
</evidence>
<protein>
    <submittedName>
        <fullName evidence="2">RhoGAP domain containing protein</fullName>
    </submittedName>
</protein>
<dbReference type="EMBL" id="DS113629">
    <property type="protein sequence ID" value="EAX99679.1"/>
    <property type="molecule type" value="Genomic_DNA"/>
</dbReference>
<dbReference type="InterPro" id="IPR000198">
    <property type="entry name" value="RhoGAP_dom"/>
</dbReference>
<dbReference type="KEGG" id="tva:4757492"/>
<dbReference type="Gene3D" id="1.10.555.10">
    <property type="entry name" value="Rho GTPase activation protein"/>
    <property type="match status" value="1"/>
</dbReference>
<dbReference type="PROSITE" id="PS50238">
    <property type="entry name" value="RHOGAP"/>
    <property type="match status" value="1"/>
</dbReference>
<dbReference type="InParanoid" id="A2F5Z8"/>
<accession>A2F5Z8</accession>
<dbReference type="PANTHER" id="PTHR45808">
    <property type="entry name" value="RHO GTPASE-ACTIVATING PROTEIN 68F"/>
    <property type="match status" value="1"/>
</dbReference>
<dbReference type="eggNOG" id="KOG3565">
    <property type="taxonomic scope" value="Eukaryota"/>
</dbReference>
<dbReference type="GO" id="GO:0007165">
    <property type="term" value="P:signal transduction"/>
    <property type="evidence" value="ECO:0007669"/>
    <property type="project" value="InterPro"/>
</dbReference>
<dbReference type="VEuPathDB" id="TrichDB:TVAG_417470"/>
<reference evidence="2" key="2">
    <citation type="journal article" date="2007" name="Science">
        <title>Draft genome sequence of the sexually transmitted pathogen Trichomonas vaginalis.</title>
        <authorList>
            <person name="Carlton J.M."/>
            <person name="Hirt R.P."/>
            <person name="Silva J.C."/>
            <person name="Delcher A.L."/>
            <person name="Schatz M."/>
            <person name="Zhao Q."/>
            <person name="Wortman J.R."/>
            <person name="Bidwell S.L."/>
            <person name="Alsmark U.C.M."/>
            <person name="Besteiro S."/>
            <person name="Sicheritz-Ponten T."/>
            <person name="Noel C.J."/>
            <person name="Dacks J.B."/>
            <person name="Foster P.G."/>
            <person name="Simillion C."/>
            <person name="Van de Peer Y."/>
            <person name="Miranda-Saavedra D."/>
            <person name="Barton G.J."/>
            <person name="Westrop G.D."/>
            <person name="Mueller S."/>
            <person name="Dessi D."/>
            <person name="Fiori P.L."/>
            <person name="Ren Q."/>
            <person name="Paulsen I."/>
            <person name="Zhang H."/>
            <person name="Bastida-Corcuera F.D."/>
            <person name="Simoes-Barbosa A."/>
            <person name="Brown M.T."/>
            <person name="Hayes R.D."/>
            <person name="Mukherjee M."/>
            <person name="Okumura C.Y."/>
            <person name="Schneider R."/>
            <person name="Smith A.J."/>
            <person name="Vanacova S."/>
            <person name="Villalvazo M."/>
            <person name="Haas B.J."/>
            <person name="Pertea M."/>
            <person name="Feldblyum T.V."/>
            <person name="Utterback T.R."/>
            <person name="Shu C.L."/>
            <person name="Osoegawa K."/>
            <person name="de Jong P.J."/>
            <person name="Hrdy I."/>
            <person name="Horvathova L."/>
            <person name="Zubacova Z."/>
            <person name="Dolezal P."/>
            <person name="Malik S.B."/>
            <person name="Logsdon J.M. Jr."/>
            <person name="Henze K."/>
            <person name="Gupta A."/>
            <person name="Wang C.C."/>
            <person name="Dunne R.L."/>
            <person name="Upcroft J.A."/>
            <person name="Upcroft P."/>
            <person name="White O."/>
            <person name="Salzberg S.L."/>
            <person name="Tang P."/>
            <person name="Chiu C.-H."/>
            <person name="Lee Y.-S."/>
            <person name="Embley T.M."/>
            <person name="Coombs G.H."/>
            <person name="Mottram J.C."/>
            <person name="Tachezy J."/>
            <person name="Fraser-Liggett C.M."/>
            <person name="Johnson P.J."/>
        </authorList>
    </citation>
    <scope>NUCLEOTIDE SEQUENCE [LARGE SCALE GENOMIC DNA]</scope>
    <source>
        <strain evidence="2">G3</strain>
    </source>
</reference>
<evidence type="ECO:0000313" key="3">
    <source>
        <dbReference type="Proteomes" id="UP000001542"/>
    </source>
</evidence>
<dbReference type="STRING" id="5722.A2F5Z8"/>
<reference evidence="2" key="1">
    <citation type="submission" date="2006-10" db="EMBL/GenBank/DDBJ databases">
        <authorList>
            <person name="Amadeo P."/>
            <person name="Zhao Q."/>
            <person name="Wortman J."/>
            <person name="Fraser-Liggett C."/>
            <person name="Carlton J."/>
        </authorList>
    </citation>
    <scope>NUCLEOTIDE SEQUENCE</scope>
    <source>
        <strain evidence="2">G3</strain>
    </source>
</reference>
<name>A2F5Z8_TRIV3</name>